<keyword evidence="1" id="KW-0472">Membrane</keyword>
<sequence length="58" mass="6438">MTLTPPKVYILATVLTVIGTLAVLVRLYVHRIKRDTLRSDDWTAVVGLLGYGELPQLS</sequence>
<protein>
    <submittedName>
        <fullName evidence="2">Uncharacterized protein</fullName>
    </submittedName>
</protein>
<keyword evidence="1" id="KW-1133">Transmembrane helix</keyword>
<dbReference type="Proteomes" id="UP000799536">
    <property type="component" value="Unassembled WGS sequence"/>
</dbReference>
<comment type="caution">
    <text evidence="2">The sequence shown here is derived from an EMBL/GenBank/DDBJ whole genome shotgun (WGS) entry which is preliminary data.</text>
</comment>
<gene>
    <name evidence="2" type="ORF">GQ43DRAFT_476797</name>
</gene>
<keyword evidence="3" id="KW-1185">Reference proteome</keyword>
<evidence type="ECO:0000313" key="3">
    <source>
        <dbReference type="Proteomes" id="UP000799536"/>
    </source>
</evidence>
<organism evidence="2 3">
    <name type="scientific">Delitschia confertaspora ATCC 74209</name>
    <dbReference type="NCBI Taxonomy" id="1513339"/>
    <lineage>
        <taxon>Eukaryota</taxon>
        <taxon>Fungi</taxon>
        <taxon>Dikarya</taxon>
        <taxon>Ascomycota</taxon>
        <taxon>Pezizomycotina</taxon>
        <taxon>Dothideomycetes</taxon>
        <taxon>Pleosporomycetidae</taxon>
        <taxon>Pleosporales</taxon>
        <taxon>Delitschiaceae</taxon>
        <taxon>Delitschia</taxon>
    </lineage>
</organism>
<keyword evidence="1" id="KW-0812">Transmembrane</keyword>
<dbReference type="EMBL" id="ML994609">
    <property type="protein sequence ID" value="KAF2195935.1"/>
    <property type="molecule type" value="Genomic_DNA"/>
</dbReference>
<evidence type="ECO:0000313" key="2">
    <source>
        <dbReference type="EMBL" id="KAF2195935.1"/>
    </source>
</evidence>
<name>A0A9P4MTA1_9PLEO</name>
<feature type="transmembrane region" description="Helical" evidence="1">
    <location>
        <begin position="6"/>
        <end position="29"/>
    </location>
</feature>
<dbReference type="AlphaFoldDB" id="A0A9P4MTA1"/>
<reference evidence="2" key="1">
    <citation type="journal article" date="2020" name="Stud. Mycol.">
        <title>101 Dothideomycetes genomes: a test case for predicting lifestyles and emergence of pathogens.</title>
        <authorList>
            <person name="Haridas S."/>
            <person name="Albert R."/>
            <person name="Binder M."/>
            <person name="Bloem J."/>
            <person name="Labutti K."/>
            <person name="Salamov A."/>
            <person name="Andreopoulos B."/>
            <person name="Baker S."/>
            <person name="Barry K."/>
            <person name="Bills G."/>
            <person name="Bluhm B."/>
            <person name="Cannon C."/>
            <person name="Castanera R."/>
            <person name="Culley D."/>
            <person name="Daum C."/>
            <person name="Ezra D."/>
            <person name="Gonzalez J."/>
            <person name="Henrissat B."/>
            <person name="Kuo A."/>
            <person name="Liang C."/>
            <person name="Lipzen A."/>
            <person name="Lutzoni F."/>
            <person name="Magnuson J."/>
            <person name="Mondo S."/>
            <person name="Nolan M."/>
            <person name="Ohm R."/>
            <person name="Pangilinan J."/>
            <person name="Park H.-J."/>
            <person name="Ramirez L."/>
            <person name="Alfaro M."/>
            <person name="Sun H."/>
            <person name="Tritt A."/>
            <person name="Yoshinaga Y."/>
            <person name="Zwiers L.-H."/>
            <person name="Turgeon B."/>
            <person name="Goodwin S."/>
            <person name="Spatafora J."/>
            <person name="Crous P."/>
            <person name="Grigoriev I."/>
        </authorList>
    </citation>
    <scope>NUCLEOTIDE SEQUENCE</scope>
    <source>
        <strain evidence="2">ATCC 74209</strain>
    </source>
</reference>
<proteinExistence type="predicted"/>
<dbReference type="OrthoDB" id="5391602at2759"/>
<evidence type="ECO:0000256" key="1">
    <source>
        <dbReference type="SAM" id="Phobius"/>
    </source>
</evidence>
<accession>A0A9P4MTA1</accession>